<protein>
    <recommendedName>
        <fullName evidence="3">Neutral/alkaline non-lysosomal ceramidase N-terminal domain-containing protein</fullName>
    </recommendedName>
</protein>
<reference evidence="1 2" key="1">
    <citation type="submission" date="2019-09" db="EMBL/GenBank/DDBJ databases">
        <title>Phylogenetic characterization of a novel taxon of the genus Bifidobacterium: Bifidobacterium choloepi sp. nov.</title>
        <authorList>
            <person name="Modesto M."/>
            <person name="Satti M."/>
        </authorList>
    </citation>
    <scope>NUCLEOTIDE SEQUENCE [LARGE SCALE GENOMIC DNA]</scope>
    <source>
        <strain evidence="1 2">BRDM6</strain>
    </source>
</reference>
<sequence length="408" mass="43823">MQMGAAVQPIDVGPTLPFEGFDSIRDQLAVRVALLVPDDRIPDDASAMRRPPVALVSFDLTSMRDYAIAMARDVVRSRTGRDDAVVWIGVTHTFSAPHTRSAHALETGTPALREKNRQYVTALMDALDRATEQAMARLQAVTVEYGAATADINVNRDLFTAEGWWKGADPTGYSDKTVPVLTFRSKATGRPAAVLFTADIQSSATETAPGSVPRPVSGDVAERASRFVEERVPECVALFFCGAAADQMPRENANVDELGDELGKAVLEAMNAPAACDADPSLVVERQTFAFGGQQPEDMATMKPVHSKTYRVDAERHSTVEIVGLGPFALVGVAPELCSVTGTAIRSASSCKGALVCTLVNGAEKYMADESCYERFTYEARNSKFARGSAERLVAGILRMLGRLATSP</sequence>
<proteinExistence type="predicted"/>
<gene>
    <name evidence="1" type="ORF">F6S87_01685</name>
</gene>
<dbReference type="RefSeq" id="WP_163226936.1">
    <property type="nucleotide sequence ID" value="NZ_VYSG01000001.1"/>
</dbReference>
<name>A0A6I5MZT1_9BIFI</name>
<evidence type="ECO:0000313" key="1">
    <source>
        <dbReference type="EMBL" id="NEG69355.1"/>
    </source>
</evidence>
<dbReference type="AlphaFoldDB" id="A0A6I5MZT1"/>
<dbReference type="EMBL" id="VYSG01000001">
    <property type="protein sequence ID" value="NEG69355.1"/>
    <property type="molecule type" value="Genomic_DNA"/>
</dbReference>
<accession>A0A6I5MZT1</accession>
<dbReference type="Proteomes" id="UP000469292">
    <property type="component" value="Unassembled WGS sequence"/>
</dbReference>
<organism evidence="1 2">
    <name type="scientific">Bifidobacterium choloepi</name>
    <dbReference type="NCBI Taxonomy" id="2614131"/>
    <lineage>
        <taxon>Bacteria</taxon>
        <taxon>Bacillati</taxon>
        <taxon>Actinomycetota</taxon>
        <taxon>Actinomycetes</taxon>
        <taxon>Bifidobacteriales</taxon>
        <taxon>Bifidobacteriaceae</taxon>
        <taxon>Bifidobacterium</taxon>
    </lineage>
</organism>
<evidence type="ECO:0000313" key="2">
    <source>
        <dbReference type="Proteomes" id="UP000469292"/>
    </source>
</evidence>
<evidence type="ECO:0008006" key="3">
    <source>
        <dbReference type="Google" id="ProtNLM"/>
    </source>
</evidence>
<comment type="caution">
    <text evidence="1">The sequence shown here is derived from an EMBL/GenBank/DDBJ whole genome shotgun (WGS) entry which is preliminary data.</text>
</comment>
<keyword evidence="2" id="KW-1185">Reference proteome</keyword>